<dbReference type="InterPro" id="IPR050267">
    <property type="entry name" value="Anti-sigma-factor_SerPK"/>
</dbReference>
<evidence type="ECO:0000259" key="3">
    <source>
        <dbReference type="Pfam" id="PF13581"/>
    </source>
</evidence>
<dbReference type="PANTHER" id="PTHR35526">
    <property type="entry name" value="ANTI-SIGMA-F FACTOR RSBW-RELATED"/>
    <property type="match status" value="1"/>
</dbReference>
<feature type="region of interest" description="Disordered" evidence="2">
    <location>
        <begin position="151"/>
        <end position="175"/>
    </location>
</feature>
<evidence type="ECO:0000313" key="5">
    <source>
        <dbReference type="Proteomes" id="UP000219072"/>
    </source>
</evidence>
<proteinExistence type="predicted"/>
<dbReference type="InterPro" id="IPR036890">
    <property type="entry name" value="HATPase_C_sf"/>
</dbReference>
<gene>
    <name evidence="4" type="ORF">SAMN06297387_10783</name>
</gene>
<evidence type="ECO:0000313" key="4">
    <source>
        <dbReference type="EMBL" id="SOD62709.1"/>
    </source>
</evidence>
<protein>
    <submittedName>
        <fullName evidence="4">Anti-sigma regulatory factor (Ser/Thr protein kinase)</fullName>
    </submittedName>
</protein>
<organism evidence="4 5">
    <name type="scientific">Streptomyces zhaozhouensis</name>
    <dbReference type="NCBI Taxonomy" id="1300267"/>
    <lineage>
        <taxon>Bacteria</taxon>
        <taxon>Bacillati</taxon>
        <taxon>Actinomycetota</taxon>
        <taxon>Actinomycetes</taxon>
        <taxon>Kitasatosporales</taxon>
        <taxon>Streptomycetaceae</taxon>
        <taxon>Streptomyces</taxon>
    </lineage>
</organism>
<evidence type="ECO:0000256" key="1">
    <source>
        <dbReference type="ARBA" id="ARBA00022527"/>
    </source>
</evidence>
<dbReference type="GO" id="GO:0004674">
    <property type="term" value="F:protein serine/threonine kinase activity"/>
    <property type="evidence" value="ECO:0007669"/>
    <property type="project" value="UniProtKB-KW"/>
</dbReference>
<keyword evidence="5" id="KW-1185">Reference proteome</keyword>
<keyword evidence="4" id="KW-0808">Transferase</keyword>
<keyword evidence="4" id="KW-0418">Kinase</keyword>
<dbReference type="Pfam" id="PF13581">
    <property type="entry name" value="HATPase_c_2"/>
    <property type="match status" value="1"/>
</dbReference>
<name>A0A286DVJ8_9ACTN</name>
<sequence>MSPLTAAAPERSPRSAVAGEVGFRLPAGLRAAGQARRRVRVTLASWGVPEETARTVELVVSELVANAVRHTASATVGARLWDDGDVLGVEITDEHAGAEGPRRRAAAEEDECGRGLALVDALTLRWGVAAEGTGAGQRVWAELPRADWEMDAATGRAPRRSAASVTPAAPTEQRS</sequence>
<reference evidence="4 5" key="1">
    <citation type="submission" date="2017-09" db="EMBL/GenBank/DDBJ databases">
        <authorList>
            <person name="Ehlers B."/>
            <person name="Leendertz F.H."/>
        </authorList>
    </citation>
    <scope>NUCLEOTIDE SEQUENCE [LARGE SCALE GENOMIC DNA]</scope>
    <source>
        <strain evidence="4 5">CGMCC 4.7095</strain>
    </source>
</reference>
<dbReference type="InterPro" id="IPR003594">
    <property type="entry name" value="HATPase_dom"/>
</dbReference>
<dbReference type="Proteomes" id="UP000219072">
    <property type="component" value="Unassembled WGS sequence"/>
</dbReference>
<evidence type="ECO:0000256" key="2">
    <source>
        <dbReference type="SAM" id="MobiDB-lite"/>
    </source>
</evidence>
<keyword evidence="1" id="KW-0723">Serine/threonine-protein kinase</keyword>
<dbReference type="AlphaFoldDB" id="A0A286DVJ8"/>
<dbReference type="RefSeq" id="WP_097231176.1">
    <property type="nucleotide sequence ID" value="NZ_OCNE01000007.1"/>
</dbReference>
<accession>A0A286DVJ8</accession>
<dbReference type="SUPFAM" id="SSF55874">
    <property type="entry name" value="ATPase domain of HSP90 chaperone/DNA topoisomerase II/histidine kinase"/>
    <property type="match status" value="1"/>
</dbReference>
<feature type="domain" description="Histidine kinase/HSP90-like ATPase" evidence="3">
    <location>
        <begin position="26"/>
        <end position="128"/>
    </location>
</feature>
<dbReference type="Gene3D" id="3.30.565.10">
    <property type="entry name" value="Histidine kinase-like ATPase, C-terminal domain"/>
    <property type="match status" value="1"/>
</dbReference>
<dbReference type="PANTHER" id="PTHR35526:SF3">
    <property type="entry name" value="ANTI-SIGMA-F FACTOR RSBW"/>
    <property type="match status" value="1"/>
</dbReference>
<dbReference type="OrthoDB" id="4251531at2"/>
<dbReference type="CDD" id="cd16936">
    <property type="entry name" value="HATPase_RsbW-like"/>
    <property type="match status" value="1"/>
</dbReference>
<dbReference type="EMBL" id="OCNE01000007">
    <property type="protein sequence ID" value="SOD62709.1"/>
    <property type="molecule type" value="Genomic_DNA"/>
</dbReference>